<keyword evidence="1" id="KW-0472">Membrane</keyword>
<proteinExistence type="predicted"/>
<evidence type="ECO:0000313" key="2">
    <source>
        <dbReference type="EMBL" id="TDT17986.1"/>
    </source>
</evidence>
<feature type="transmembrane region" description="Helical" evidence="1">
    <location>
        <begin position="141"/>
        <end position="160"/>
    </location>
</feature>
<reference evidence="2 3" key="1">
    <citation type="submission" date="2019-03" db="EMBL/GenBank/DDBJ databases">
        <title>Sequencing the genomes of 1000 actinobacteria strains.</title>
        <authorList>
            <person name="Klenk H.-P."/>
        </authorList>
    </citation>
    <scope>NUCLEOTIDE SEQUENCE [LARGE SCALE GENOMIC DNA]</scope>
    <source>
        <strain evidence="2 3">DSM 18936</strain>
    </source>
</reference>
<feature type="transmembrane region" description="Helical" evidence="1">
    <location>
        <begin position="6"/>
        <end position="23"/>
    </location>
</feature>
<keyword evidence="1" id="KW-1133">Transmembrane helix</keyword>
<sequence>MSSDQLIFVIVVLARLGIPLLIFRYPLPAILAALVIDAADQTIFQNYTDLELAGYQGYDKALDVYYLAIAYLSTFRNWADPFAARVAQFLWYYRLVGVVAFELTQVRALLLVFPNTFEYFFICYEVVRLAWNPDRLSHRQVIGLAAFIWIFVKLPQEWWIHIAQLDFTDFMKEDVFGVEVDTSWGTAIGENLWFVALMAVVVVVVVLVVRKTLAAAPAPDWSASVDVDRHRQSTRLDATPATVRLLEWDLVEKAMLAGLITVIFAQVIPNTDPTVRQTIVSVSTVVVANAVVSAWLARRGRTWETTMQQFLAMAAVNAVIMATYWLFFRRNSVDEGAAIFFLLLLTLIITLYDRYRPLRSATYPPIGAARDA</sequence>
<feature type="transmembrane region" description="Helical" evidence="1">
    <location>
        <begin position="274"/>
        <end position="297"/>
    </location>
</feature>
<dbReference type="EMBL" id="SOAU01000001">
    <property type="protein sequence ID" value="TDT17986.1"/>
    <property type="molecule type" value="Genomic_DNA"/>
</dbReference>
<keyword evidence="1" id="KW-0812">Transmembrane</keyword>
<gene>
    <name evidence="2" type="ORF">BDK89_3600</name>
</gene>
<accession>A0A4R7I5D5</accession>
<protein>
    <submittedName>
        <fullName evidence="2">Uncharacterized protein</fullName>
    </submittedName>
</protein>
<dbReference type="RefSeq" id="WP_133870234.1">
    <property type="nucleotide sequence ID" value="NZ_SOAU01000001.1"/>
</dbReference>
<keyword evidence="3" id="KW-1185">Reference proteome</keyword>
<feature type="transmembrane region" description="Helical" evidence="1">
    <location>
        <begin position="250"/>
        <end position="268"/>
    </location>
</feature>
<dbReference type="AlphaFoldDB" id="A0A4R7I5D5"/>
<dbReference type="OrthoDB" id="5768436at2"/>
<feature type="transmembrane region" description="Helical" evidence="1">
    <location>
        <begin position="192"/>
        <end position="209"/>
    </location>
</feature>
<organism evidence="2 3">
    <name type="scientific">Ilumatobacter fluminis</name>
    <dbReference type="NCBI Taxonomy" id="467091"/>
    <lineage>
        <taxon>Bacteria</taxon>
        <taxon>Bacillati</taxon>
        <taxon>Actinomycetota</taxon>
        <taxon>Acidimicrobiia</taxon>
        <taxon>Acidimicrobiales</taxon>
        <taxon>Ilumatobacteraceae</taxon>
        <taxon>Ilumatobacter</taxon>
    </lineage>
</organism>
<feature type="transmembrane region" description="Helical" evidence="1">
    <location>
        <begin position="309"/>
        <end position="327"/>
    </location>
</feature>
<evidence type="ECO:0000313" key="3">
    <source>
        <dbReference type="Proteomes" id="UP000294558"/>
    </source>
</evidence>
<dbReference type="Proteomes" id="UP000294558">
    <property type="component" value="Unassembled WGS sequence"/>
</dbReference>
<feature type="transmembrane region" description="Helical" evidence="1">
    <location>
        <begin position="333"/>
        <end position="352"/>
    </location>
</feature>
<comment type="caution">
    <text evidence="2">The sequence shown here is derived from an EMBL/GenBank/DDBJ whole genome shotgun (WGS) entry which is preliminary data.</text>
</comment>
<evidence type="ECO:0000256" key="1">
    <source>
        <dbReference type="SAM" id="Phobius"/>
    </source>
</evidence>
<name>A0A4R7I5D5_9ACTN</name>